<keyword evidence="3" id="KW-0862">Zinc</keyword>
<name>A0A194XAK9_MOLSC</name>
<dbReference type="PANTHER" id="PTHR28620:SF1">
    <property type="entry name" value="CENP-V_GFA DOMAIN-CONTAINING PROTEIN"/>
    <property type="match status" value="1"/>
</dbReference>
<comment type="similarity">
    <text evidence="1">Belongs to the Gfa family.</text>
</comment>
<organism evidence="5 6">
    <name type="scientific">Mollisia scopiformis</name>
    <name type="common">Conifer needle endophyte fungus</name>
    <name type="synonym">Phialocephala scopiformis</name>
    <dbReference type="NCBI Taxonomy" id="149040"/>
    <lineage>
        <taxon>Eukaryota</taxon>
        <taxon>Fungi</taxon>
        <taxon>Dikarya</taxon>
        <taxon>Ascomycota</taxon>
        <taxon>Pezizomycotina</taxon>
        <taxon>Leotiomycetes</taxon>
        <taxon>Helotiales</taxon>
        <taxon>Mollisiaceae</taxon>
        <taxon>Mollisia</taxon>
    </lineage>
</organism>
<keyword evidence="6" id="KW-1185">Reference proteome</keyword>
<evidence type="ECO:0000256" key="1">
    <source>
        <dbReference type="ARBA" id="ARBA00005495"/>
    </source>
</evidence>
<evidence type="ECO:0000256" key="2">
    <source>
        <dbReference type="ARBA" id="ARBA00022723"/>
    </source>
</evidence>
<feature type="domain" description="CENP-V/GFA" evidence="4">
    <location>
        <begin position="15"/>
        <end position="124"/>
    </location>
</feature>
<dbReference type="PROSITE" id="PS51891">
    <property type="entry name" value="CENP_V_GFA"/>
    <property type="match status" value="2"/>
</dbReference>
<dbReference type="PANTHER" id="PTHR28620">
    <property type="entry name" value="CENTROMERE PROTEIN V"/>
    <property type="match status" value="1"/>
</dbReference>
<dbReference type="GeneID" id="28824747"/>
<feature type="domain" description="CENP-V/GFA" evidence="4">
    <location>
        <begin position="152"/>
        <end position="273"/>
    </location>
</feature>
<dbReference type="InterPro" id="IPR006913">
    <property type="entry name" value="CENP-V/GFA"/>
</dbReference>
<dbReference type="AlphaFoldDB" id="A0A194XAK9"/>
<dbReference type="RefSeq" id="XP_018071534.1">
    <property type="nucleotide sequence ID" value="XM_018215021.1"/>
</dbReference>
<dbReference type="Gene3D" id="2.170.150.70">
    <property type="match status" value="2"/>
</dbReference>
<dbReference type="EMBL" id="KQ947415">
    <property type="protein sequence ID" value="KUJ17179.1"/>
    <property type="molecule type" value="Genomic_DNA"/>
</dbReference>
<dbReference type="GO" id="GO:0046872">
    <property type="term" value="F:metal ion binding"/>
    <property type="evidence" value="ECO:0007669"/>
    <property type="project" value="UniProtKB-KW"/>
</dbReference>
<dbReference type="Proteomes" id="UP000070700">
    <property type="component" value="Unassembled WGS sequence"/>
</dbReference>
<evidence type="ECO:0000256" key="3">
    <source>
        <dbReference type="ARBA" id="ARBA00022833"/>
    </source>
</evidence>
<sequence>MAQSTPAPVPELKTYNGNCHCGAFKFSVQMPDIKSVVECNCSICFRKGYKWAFPGEGPFTIERGGGDLKEYEFGVKSMVHKFCGVCGIGIGGSRHAAPPGQQLGINVRTLQDVDLWALEVNKYDGCAIAPAYEAPKYKGPEPTAEIENAKTYTGSCHCGAVTMALKTKEPLSGGSEHIQECNCSICARNGTILTYPASDQVHIENKGSLTSYVFGRGFQSHEFCGICGVSVYIKKLDVSDEAWEKESGKGRSKEVWKGICPVNLRCFDCVEWDAIQVKKGYYKDVGREYVVE</sequence>
<accession>A0A194XAK9</accession>
<protein>
    <recommendedName>
        <fullName evidence="4">CENP-V/GFA domain-containing protein</fullName>
    </recommendedName>
</protein>
<evidence type="ECO:0000313" key="5">
    <source>
        <dbReference type="EMBL" id="KUJ17179.1"/>
    </source>
</evidence>
<proteinExistence type="inferred from homology"/>
<gene>
    <name evidence="5" type="ORF">LY89DRAFT_685108</name>
</gene>
<keyword evidence="2" id="KW-0479">Metal-binding</keyword>
<dbReference type="OrthoDB" id="2993351at2759"/>
<dbReference type="SUPFAM" id="SSF51316">
    <property type="entry name" value="Mss4-like"/>
    <property type="match status" value="2"/>
</dbReference>
<dbReference type="InterPro" id="IPR052355">
    <property type="entry name" value="CENP-V-like"/>
</dbReference>
<dbReference type="InterPro" id="IPR011057">
    <property type="entry name" value="Mss4-like_sf"/>
</dbReference>
<evidence type="ECO:0000259" key="4">
    <source>
        <dbReference type="PROSITE" id="PS51891"/>
    </source>
</evidence>
<dbReference type="KEGG" id="psco:LY89DRAFT_685108"/>
<dbReference type="GO" id="GO:0016846">
    <property type="term" value="F:carbon-sulfur lyase activity"/>
    <property type="evidence" value="ECO:0007669"/>
    <property type="project" value="InterPro"/>
</dbReference>
<reference evidence="5 6" key="1">
    <citation type="submission" date="2015-10" db="EMBL/GenBank/DDBJ databases">
        <title>Full genome of DAOMC 229536 Phialocephala scopiformis, a fungal endophyte of spruce producing the potent anti-insectan compound rugulosin.</title>
        <authorList>
            <consortium name="DOE Joint Genome Institute"/>
            <person name="Walker A.K."/>
            <person name="Frasz S.L."/>
            <person name="Seifert K.A."/>
            <person name="Miller J.D."/>
            <person name="Mondo S.J."/>
            <person name="Labutti K."/>
            <person name="Lipzen A."/>
            <person name="Dockter R."/>
            <person name="Kennedy M."/>
            <person name="Grigoriev I.V."/>
            <person name="Spatafora J.W."/>
        </authorList>
    </citation>
    <scope>NUCLEOTIDE SEQUENCE [LARGE SCALE GENOMIC DNA]</scope>
    <source>
        <strain evidence="5 6">CBS 120377</strain>
    </source>
</reference>
<dbReference type="InParanoid" id="A0A194XAK9"/>
<dbReference type="Pfam" id="PF04828">
    <property type="entry name" value="GFA"/>
    <property type="match status" value="2"/>
</dbReference>
<evidence type="ECO:0000313" key="6">
    <source>
        <dbReference type="Proteomes" id="UP000070700"/>
    </source>
</evidence>